<proteinExistence type="inferred from homology"/>
<keyword evidence="5" id="KW-1185">Reference proteome</keyword>
<dbReference type="PANTHER" id="PTHR31775">
    <property type="entry name" value="OS02G0117200 PROTEIN"/>
    <property type="match status" value="1"/>
</dbReference>
<protein>
    <submittedName>
        <fullName evidence="4">Remorin family protein</fullName>
    </submittedName>
</protein>
<comment type="caution">
    <text evidence="4">The sequence shown here is derived from an EMBL/GenBank/DDBJ whole genome shotgun (WGS) entry which is preliminary data.</text>
</comment>
<dbReference type="Pfam" id="PF03763">
    <property type="entry name" value="Remorin_C"/>
    <property type="match status" value="1"/>
</dbReference>
<evidence type="ECO:0000259" key="3">
    <source>
        <dbReference type="Pfam" id="PF03763"/>
    </source>
</evidence>
<evidence type="ECO:0000313" key="4">
    <source>
        <dbReference type="EMBL" id="KAF5732350.1"/>
    </source>
</evidence>
<dbReference type="InParanoid" id="A0A7J7CE28"/>
<feature type="domain" description="Remorin C-terminal" evidence="3">
    <location>
        <begin position="6"/>
        <end position="94"/>
    </location>
</feature>
<dbReference type="PANTHER" id="PTHR31775:SF5">
    <property type="entry name" value="REMORIN 1.4"/>
    <property type="match status" value="1"/>
</dbReference>
<dbReference type="InterPro" id="IPR005516">
    <property type="entry name" value="Remorin_C"/>
</dbReference>
<comment type="similarity">
    <text evidence="1">Belongs to the remorin family.</text>
</comment>
<keyword evidence="2" id="KW-0175">Coiled coil</keyword>
<dbReference type="AlphaFoldDB" id="A0A7J7CE28"/>
<gene>
    <name evidence="4" type="ORF">HS088_TW18G01044</name>
</gene>
<organism evidence="4 5">
    <name type="scientific">Tripterygium wilfordii</name>
    <name type="common">Thunder God vine</name>
    <dbReference type="NCBI Taxonomy" id="458696"/>
    <lineage>
        <taxon>Eukaryota</taxon>
        <taxon>Viridiplantae</taxon>
        <taxon>Streptophyta</taxon>
        <taxon>Embryophyta</taxon>
        <taxon>Tracheophyta</taxon>
        <taxon>Spermatophyta</taxon>
        <taxon>Magnoliopsida</taxon>
        <taxon>eudicotyledons</taxon>
        <taxon>Gunneridae</taxon>
        <taxon>Pentapetalae</taxon>
        <taxon>rosids</taxon>
        <taxon>fabids</taxon>
        <taxon>Celastrales</taxon>
        <taxon>Celastraceae</taxon>
        <taxon>Tripterygium</taxon>
    </lineage>
</organism>
<sequence>MKLLLESRAQRRLADTEAWEKKKKASLEAKHKQIEIEAENLKHKKLEQLKNKEAGAQKTIQEEKAAIEAQREKSTMKVEDKASKYRASNSFPKKFFGFC</sequence>
<dbReference type="Proteomes" id="UP000593562">
    <property type="component" value="Unassembled WGS sequence"/>
</dbReference>
<evidence type="ECO:0000313" key="5">
    <source>
        <dbReference type="Proteomes" id="UP000593562"/>
    </source>
</evidence>
<name>A0A7J7CE28_TRIWF</name>
<feature type="coiled-coil region" evidence="2">
    <location>
        <begin position="24"/>
        <end position="66"/>
    </location>
</feature>
<accession>A0A7J7CE28</accession>
<dbReference type="EMBL" id="JAAARO010000018">
    <property type="protein sequence ID" value="KAF5732350.1"/>
    <property type="molecule type" value="Genomic_DNA"/>
</dbReference>
<evidence type="ECO:0000256" key="2">
    <source>
        <dbReference type="SAM" id="Coils"/>
    </source>
</evidence>
<evidence type="ECO:0000256" key="1">
    <source>
        <dbReference type="ARBA" id="ARBA00005711"/>
    </source>
</evidence>
<reference evidence="4 5" key="1">
    <citation type="journal article" date="2020" name="Nat. Commun.">
        <title>Genome of Tripterygium wilfordii and identification of cytochrome P450 involved in triptolide biosynthesis.</title>
        <authorList>
            <person name="Tu L."/>
            <person name="Su P."/>
            <person name="Zhang Z."/>
            <person name="Gao L."/>
            <person name="Wang J."/>
            <person name="Hu T."/>
            <person name="Zhou J."/>
            <person name="Zhang Y."/>
            <person name="Zhao Y."/>
            <person name="Liu Y."/>
            <person name="Song Y."/>
            <person name="Tong Y."/>
            <person name="Lu Y."/>
            <person name="Yang J."/>
            <person name="Xu C."/>
            <person name="Jia M."/>
            <person name="Peters R.J."/>
            <person name="Huang L."/>
            <person name="Gao W."/>
        </authorList>
    </citation>
    <scope>NUCLEOTIDE SEQUENCE [LARGE SCALE GENOMIC DNA]</scope>
    <source>
        <strain evidence="5">cv. XIE 37</strain>
        <tissue evidence="4">Leaf</tissue>
    </source>
</reference>